<proteinExistence type="inferred from homology"/>
<dbReference type="Pfam" id="PF00005">
    <property type="entry name" value="ABC_tran"/>
    <property type="match status" value="1"/>
</dbReference>
<dbReference type="InterPro" id="IPR003593">
    <property type="entry name" value="AAA+_ATPase"/>
</dbReference>
<evidence type="ECO:0000259" key="3">
    <source>
        <dbReference type="PROSITE" id="PS50893"/>
    </source>
</evidence>
<dbReference type="InterPro" id="IPR015854">
    <property type="entry name" value="ABC_transpr_LolD-like"/>
</dbReference>
<comment type="similarity">
    <text evidence="1">Belongs to the ABC transporter superfamily.</text>
</comment>
<keyword evidence="4" id="KW-0547">Nucleotide-binding</keyword>
<dbReference type="Proteomes" id="UP000723714">
    <property type="component" value="Unassembled WGS sequence"/>
</dbReference>
<dbReference type="CDD" id="cd03255">
    <property type="entry name" value="ABC_MJ0796_LolCDE_FtsE"/>
    <property type="match status" value="1"/>
</dbReference>
<evidence type="ECO:0000256" key="1">
    <source>
        <dbReference type="ARBA" id="ARBA00005417"/>
    </source>
</evidence>
<dbReference type="EMBL" id="JABACJ020000002">
    <property type="protein sequence ID" value="MBU3874941.1"/>
    <property type="molecule type" value="Genomic_DNA"/>
</dbReference>
<sequence length="225" mass="25002">MERIIVENVSYSYQNKYQTIEAVKQVSCTFESGKLYAVTGESGSGKSTFLSLLAGLDSPKEGRIIVDGEDIAQIDRDAYRRKQVSVVYQAFHLFPLLTAWENVMYPLELKGIPRKEAKKKAAECLEEVGLSEKILNQYPKMMSGGEQQRVAIARAMAAGGRILLADEPTGNLDTENEENIVGLLLKLAHEKDYVVIVVTHNPLIAEMADVRMTMKDGKMTAAEEQ</sequence>
<dbReference type="SMART" id="SM00382">
    <property type="entry name" value="AAA"/>
    <property type="match status" value="1"/>
</dbReference>
<dbReference type="PANTHER" id="PTHR24220">
    <property type="entry name" value="IMPORT ATP-BINDING PROTEIN"/>
    <property type="match status" value="1"/>
</dbReference>
<evidence type="ECO:0000256" key="2">
    <source>
        <dbReference type="ARBA" id="ARBA00022448"/>
    </source>
</evidence>
<dbReference type="PROSITE" id="PS50893">
    <property type="entry name" value="ABC_TRANSPORTER_2"/>
    <property type="match status" value="1"/>
</dbReference>
<dbReference type="RefSeq" id="WP_216239608.1">
    <property type="nucleotide sequence ID" value="NZ_JABACJ020000002.1"/>
</dbReference>
<dbReference type="PANTHER" id="PTHR24220:SF689">
    <property type="entry name" value="LIPOPROTEIN-RELEASING SYSTEM ATP-BINDING PROTEIN LOLD"/>
    <property type="match status" value="1"/>
</dbReference>
<dbReference type="GO" id="GO:0005524">
    <property type="term" value="F:ATP binding"/>
    <property type="evidence" value="ECO:0007669"/>
    <property type="project" value="UniProtKB-KW"/>
</dbReference>
<dbReference type="InterPro" id="IPR017871">
    <property type="entry name" value="ABC_transporter-like_CS"/>
</dbReference>
<keyword evidence="2" id="KW-0813">Transport</keyword>
<evidence type="ECO:0000313" key="5">
    <source>
        <dbReference type="Proteomes" id="UP000723714"/>
    </source>
</evidence>
<comment type="caution">
    <text evidence="4">The sequence shown here is derived from an EMBL/GenBank/DDBJ whole genome shotgun (WGS) entry which is preliminary data.</text>
</comment>
<keyword evidence="4" id="KW-0067">ATP-binding</keyword>
<dbReference type="InterPro" id="IPR017911">
    <property type="entry name" value="MacB-like_ATP-bd"/>
</dbReference>
<evidence type="ECO:0000313" key="4">
    <source>
        <dbReference type="EMBL" id="MBU3874941.1"/>
    </source>
</evidence>
<accession>A0ABS6D0J9</accession>
<organism evidence="4 5">
    <name type="scientific">Faecalicatena faecalis</name>
    <dbReference type="NCBI Taxonomy" id="2726362"/>
    <lineage>
        <taxon>Bacteria</taxon>
        <taxon>Bacillati</taxon>
        <taxon>Bacillota</taxon>
        <taxon>Clostridia</taxon>
        <taxon>Lachnospirales</taxon>
        <taxon>Lachnospiraceae</taxon>
        <taxon>Faecalicatena</taxon>
    </lineage>
</organism>
<dbReference type="InterPro" id="IPR003439">
    <property type="entry name" value="ABC_transporter-like_ATP-bd"/>
</dbReference>
<gene>
    <name evidence="4" type="ORF">HGO97_003820</name>
</gene>
<dbReference type="PROSITE" id="PS00211">
    <property type="entry name" value="ABC_TRANSPORTER_1"/>
    <property type="match status" value="1"/>
</dbReference>
<reference evidence="4 5" key="1">
    <citation type="submission" date="2021-06" db="EMBL/GenBank/DDBJ databases">
        <title>Faecalicatena sp. nov. isolated from porcine feces.</title>
        <authorList>
            <person name="Oh B.S."/>
            <person name="Lee J.H."/>
        </authorList>
    </citation>
    <scope>NUCLEOTIDE SEQUENCE [LARGE SCALE GENOMIC DNA]</scope>
    <source>
        <strain evidence="4 5">AGMB00832</strain>
    </source>
</reference>
<name>A0ABS6D0J9_9FIRM</name>
<feature type="domain" description="ABC transporter" evidence="3">
    <location>
        <begin position="4"/>
        <end position="225"/>
    </location>
</feature>
<keyword evidence="5" id="KW-1185">Reference proteome</keyword>
<protein>
    <submittedName>
        <fullName evidence="4">ABC transporter ATP-binding protein</fullName>
    </submittedName>
</protein>